<organism evidence="2 3">
    <name type="scientific">Parnassius apollo</name>
    <name type="common">Apollo butterfly</name>
    <name type="synonym">Papilio apollo</name>
    <dbReference type="NCBI Taxonomy" id="110799"/>
    <lineage>
        <taxon>Eukaryota</taxon>
        <taxon>Metazoa</taxon>
        <taxon>Ecdysozoa</taxon>
        <taxon>Arthropoda</taxon>
        <taxon>Hexapoda</taxon>
        <taxon>Insecta</taxon>
        <taxon>Pterygota</taxon>
        <taxon>Neoptera</taxon>
        <taxon>Endopterygota</taxon>
        <taxon>Lepidoptera</taxon>
        <taxon>Glossata</taxon>
        <taxon>Ditrysia</taxon>
        <taxon>Papilionoidea</taxon>
        <taxon>Papilionidae</taxon>
        <taxon>Parnassiinae</taxon>
        <taxon>Parnassini</taxon>
        <taxon>Parnassius</taxon>
        <taxon>Parnassius</taxon>
    </lineage>
</organism>
<protein>
    <submittedName>
        <fullName evidence="2">(apollo) hypothetical protein</fullName>
    </submittedName>
</protein>
<dbReference type="AlphaFoldDB" id="A0A8S3WXD4"/>
<feature type="domain" description="PiggyBac transposable element-derived protein" evidence="1">
    <location>
        <begin position="2"/>
        <end position="255"/>
    </location>
</feature>
<dbReference type="InterPro" id="IPR029526">
    <property type="entry name" value="PGBD"/>
</dbReference>
<comment type="caution">
    <text evidence="2">The sequence shown here is derived from an EMBL/GenBank/DDBJ whole genome shotgun (WGS) entry which is preliminary data.</text>
</comment>
<name>A0A8S3WXD4_PARAO</name>
<dbReference type="GO" id="GO:0043565">
    <property type="term" value="F:sequence-specific DNA binding"/>
    <property type="evidence" value="ECO:0007669"/>
    <property type="project" value="TreeGrafter"/>
</dbReference>
<dbReference type="EMBL" id="CAJQZP010000807">
    <property type="protein sequence ID" value="CAG4986017.1"/>
    <property type="molecule type" value="Genomic_DNA"/>
</dbReference>
<dbReference type="PANTHER" id="PTHR47055:SF3">
    <property type="entry name" value="PHORBOL-ESTER_DAG-TYPE DOMAIN-CONTAINING PROTEIN"/>
    <property type="match status" value="1"/>
</dbReference>
<evidence type="ECO:0000313" key="2">
    <source>
        <dbReference type="EMBL" id="CAG4986017.1"/>
    </source>
</evidence>
<evidence type="ECO:0000259" key="1">
    <source>
        <dbReference type="Pfam" id="PF13843"/>
    </source>
</evidence>
<gene>
    <name evidence="2" type="ORF">PAPOLLO_LOCUS11145</name>
</gene>
<dbReference type="InterPro" id="IPR052638">
    <property type="entry name" value="PiggyBac_TE-derived"/>
</dbReference>
<dbReference type="PANTHER" id="PTHR47055">
    <property type="entry name" value="DDE_TNP_1_7 DOMAIN-CONTAINING PROTEIN"/>
    <property type="match status" value="1"/>
</dbReference>
<dbReference type="Pfam" id="PF13843">
    <property type="entry name" value="DDE_Tnp_1_7"/>
    <property type="match status" value="1"/>
</dbReference>
<keyword evidence="3" id="KW-1185">Reference proteome</keyword>
<dbReference type="Proteomes" id="UP000691718">
    <property type="component" value="Unassembled WGS sequence"/>
</dbReference>
<dbReference type="OrthoDB" id="10057240at2759"/>
<reference evidence="2" key="1">
    <citation type="submission" date="2021-04" db="EMBL/GenBank/DDBJ databases">
        <authorList>
            <person name="Tunstrom K."/>
        </authorList>
    </citation>
    <scope>NUCLEOTIDE SEQUENCE</scope>
</reference>
<evidence type="ECO:0000313" key="3">
    <source>
        <dbReference type="Proteomes" id="UP000691718"/>
    </source>
</evidence>
<proteinExistence type="predicted"/>
<sequence>MAKVRPLFDLLNKKFLQYAVIEKNISIEESMIPYYGRHGCKQHIRGKPIRFGFKTWIAALPLGYCLYADPYQGRYETFSTGLGQYVVQKLMTEIQNVYKETRFSVFCDNFFTGLPLITAMKEKNILVTGTVRSNRTDKCPLKDEKLCKKEQRGYHDSRLDLNSGICAVRWNDNSVVTLLSSEYGVEPIHTARRYSAAQKQRVNVTQPNIVHQYNHFMGGVARLDANIGTYRIAIRGKKWYIPLLFWLIDVAVNNATLLARNFSKDIDTLEFRRSIVRTLLQKYGNDKQHPGPSKRVSTNVPTSVRKHNAEHMIGRAPKQPLNYELLQNVLGDGCQSDLDISDKETESAVNVPRLLDDEGDIPPEISPGVSHNLSNTDTMIKILGTECATAVAVVSIAHRDRLWLSRQLHRKENKVLSPYSDTTACKHAPCKYVGTNNGVNS</sequence>
<accession>A0A8S3WXD4</accession>